<name>A0A2P6PM88_ROSCH</name>
<keyword evidence="2" id="KW-0175">Coiled coil</keyword>
<evidence type="ECO:0000256" key="2">
    <source>
        <dbReference type="SAM" id="Coils"/>
    </source>
</evidence>
<accession>A0A2P6PM88</accession>
<dbReference type="Gramene" id="PRQ23044">
    <property type="protein sequence ID" value="PRQ23044"/>
    <property type="gene ID" value="RchiOBHm_Chr6g0256891"/>
</dbReference>
<organism evidence="4 5">
    <name type="scientific">Rosa chinensis</name>
    <name type="common">China rose</name>
    <dbReference type="NCBI Taxonomy" id="74649"/>
    <lineage>
        <taxon>Eukaryota</taxon>
        <taxon>Viridiplantae</taxon>
        <taxon>Streptophyta</taxon>
        <taxon>Embryophyta</taxon>
        <taxon>Tracheophyta</taxon>
        <taxon>Spermatophyta</taxon>
        <taxon>Magnoliopsida</taxon>
        <taxon>eudicotyledons</taxon>
        <taxon>Gunneridae</taxon>
        <taxon>Pentapetalae</taxon>
        <taxon>rosids</taxon>
        <taxon>fabids</taxon>
        <taxon>Rosales</taxon>
        <taxon>Rosaceae</taxon>
        <taxon>Rosoideae</taxon>
        <taxon>Rosoideae incertae sedis</taxon>
        <taxon>Rosa</taxon>
    </lineage>
</organism>
<sequence>MLYDVALEVNTFGVLNVLDFAKKCFNLEMVVHVSTAYVSGDRAGLILEDSSSMDEMARQTTHDVDLKEHEKKMVERKLKELQAQHASEEVITNTMKDFGTARAKLYGWPYTYLFTKVMGEMYLRRLRGNLSLAIIRPTLITSTYKEPFPGWIEGFRSYDSLIGSYWKGKLTCVPVDPMSVTDMIPVDMVVNSIITAMVVNANKSREIIYHVGTSLRNPLKFSDFHKFMFRYCTKNPWLYNDGRLIKVGKLKMVRTMTAFRLYMQPLQVWIFFSFSCCFCFVFFLFLATVSILVILL</sequence>
<dbReference type="InterPro" id="IPR013120">
    <property type="entry name" value="FAR_NAD-bd"/>
</dbReference>
<evidence type="ECO:0000259" key="3">
    <source>
        <dbReference type="Pfam" id="PF07993"/>
    </source>
</evidence>
<comment type="similarity">
    <text evidence="1">Belongs to the fatty acyl-CoA reductase family.</text>
</comment>
<dbReference type="Proteomes" id="UP000238479">
    <property type="component" value="Chromosome 6"/>
</dbReference>
<dbReference type="GO" id="GO:0080019">
    <property type="term" value="F:alcohol-forming very long-chain fatty acyl-CoA reductase activity"/>
    <property type="evidence" value="ECO:0007669"/>
    <property type="project" value="InterPro"/>
</dbReference>
<proteinExistence type="inferred from homology"/>
<dbReference type="STRING" id="74649.A0A2P6PM88"/>
<feature type="transmembrane region" description="Helical" evidence="1">
    <location>
        <begin position="268"/>
        <end position="295"/>
    </location>
</feature>
<dbReference type="GO" id="GO:0010345">
    <property type="term" value="P:suberin biosynthetic process"/>
    <property type="evidence" value="ECO:0007669"/>
    <property type="project" value="TreeGrafter"/>
</dbReference>
<dbReference type="InterPro" id="IPR036291">
    <property type="entry name" value="NAD(P)-bd_dom_sf"/>
</dbReference>
<gene>
    <name evidence="4" type="ORF">RchiOBHm_Chr6g0256891</name>
</gene>
<keyword evidence="1 4" id="KW-0560">Oxidoreductase</keyword>
<dbReference type="PANTHER" id="PTHR11011">
    <property type="entry name" value="MALE STERILITY PROTEIN 2-RELATED"/>
    <property type="match status" value="1"/>
</dbReference>
<keyword evidence="1" id="KW-0472">Membrane</keyword>
<protein>
    <recommendedName>
        <fullName evidence="1">Fatty acyl-CoA reductase</fullName>
        <ecNumber evidence="1">1.2.1.84</ecNumber>
    </recommendedName>
</protein>
<comment type="catalytic activity">
    <reaction evidence="1">
        <text>a long-chain fatty acyl-CoA + 2 NADPH + 2 H(+) = a long-chain primary fatty alcohol + 2 NADP(+) + CoA</text>
        <dbReference type="Rhea" id="RHEA:52716"/>
        <dbReference type="ChEBI" id="CHEBI:15378"/>
        <dbReference type="ChEBI" id="CHEBI:57287"/>
        <dbReference type="ChEBI" id="CHEBI:57783"/>
        <dbReference type="ChEBI" id="CHEBI:58349"/>
        <dbReference type="ChEBI" id="CHEBI:77396"/>
        <dbReference type="ChEBI" id="CHEBI:83139"/>
        <dbReference type="EC" id="1.2.1.84"/>
    </reaction>
</comment>
<evidence type="ECO:0000313" key="5">
    <source>
        <dbReference type="Proteomes" id="UP000238479"/>
    </source>
</evidence>
<dbReference type="Pfam" id="PF07993">
    <property type="entry name" value="NAD_binding_4"/>
    <property type="match status" value="1"/>
</dbReference>
<evidence type="ECO:0000313" key="4">
    <source>
        <dbReference type="EMBL" id="PRQ23044.1"/>
    </source>
</evidence>
<dbReference type="EC" id="1.2.1.84" evidence="1"/>
<dbReference type="GO" id="GO:0102965">
    <property type="term" value="F:alcohol-forming long-chain fatty acyl-CoA reductase activity"/>
    <property type="evidence" value="ECO:0007669"/>
    <property type="project" value="UniProtKB-EC"/>
</dbReference>
<evidence type="ECO:0000256" key="1">
    <source>
        <dbReference type="RuleBase" id="RU363097"/>
    </source>
</evidence>
<keyword evidence="1" id="KW-0443">Lipid metabolism</keyword>
<dbReference type="AlphaFoldDB" id="A0A2P6PM88"/>
<keyword evidence="1" id="KW-0812">Transmembrane</keyword>
<keyword evidence="1" id="KW-1133">Transmembrane helix</keyword>
<dbReference type="GO" id="GO:0035336">
    <property type="term" value="P:long-chain fatty-acyl-CoA metabolic process"/>
    <property type="evidence" value="ECO:0007669"/>
    <property type="project" value="TreeGrafter"/>
</dbReference>
<feature type="coiled-coil region" evidence="2">
    <location>
        <begin position="64"/>
        <end position="91"/>
    </location>
</feature>
<dbReference type="OMA" id="WIENVRT"/>
<dbReference type="Gene3D" id="3.40.50.720">
    <property type="entry name" value="NAD(P)-binding Rossmann-like Domain"/>
    <property type="match status" value="1"/>
</dbReference>
<dbReference type="SUPFAM" id="SSF51735">
    <property type="entry name" value="NAD(P)-binding Rossmann-fold domains"/>
    <property type="match status" value="1"/>
</dbReference>
<dbReference type="EMBL" id="PDCK01000044">
    <property type="protein sequence ID" value="PRQ23044.1"/>
    <property type="molecule type" value="Genomic_DNA"/>
</dbReference>
<feature type="domain" description="Thioester reductase (TE)" evidence="3">
    <location>
        <begin position="3"/>
        <end position="193"/>
    </location>
</feature>
<keyword evidence="1" id="KW-0444">Lipid biosynthesis</keyword>
<keyword evidence="5" id="KW-1185">Reference proteome</keyword>
<keyword evidence="1" id="KW-0521">NADP</keyword>
<reference evidence="4 5" key="1">
    <citation type="journal article" date="2018" name="Nat. Genet.">
        <title>The Rosa genome provides new insights in the design of modern roses.</title>
        <authorList>
            <person name="Bendahmane M."/>
        </authorList>
    </citation>
    <scope>NUCLEOTIDE SEQUENCE [LARGE SCALE GENOMIC DNA]</scope>
    <source>
        <strain evidence="5">cv. Old Blush</strain>
    </source>
</reference>
<comment type="caution">
    <text evidence="4">The sequence shown here is derived from an EMBL/GenBank/DDBJ whole genome shotgun (WGS) entry which is preliminary data.</text>
</comment>
<dbReference type="PANTHER" id="PTHR11011:SF84">
    <property type="entry name" value="ACYL-COA REDUCTASE-LIKE PROTEIN, PUTATIVE-RELATED"/>
    <property type="match status" value="1"/>
</dbReference>
<dbReference type="InterPro" id="IPR026055">
    <property type="entry name" value="FAR"/>
</dbReference>
<comment type="function">
    <text evidence="1">Catalyzes the reduction of fatty acyl-CoA to fatty alcohols.</text>
</comment>